<keyword evidence="2" id="KW-0479">Metal-binding</keyword>
<keyword evidence="1" id="KW-0645">Protease</keyword>
<dbReference type="GO" id="GO:0008237">
    <property type="term" value="F:metallopeptidase activity"/>
    <property type="evidence" value="ECO:0007669"/>
    <property type="project" value="UniProtKB-KW"/>
</dbReference>
<dbReference type="EMBL" id="NIDE01000007">
    <property type="protein sequence ID" value="OWK40955.1"/>
    <property type="molecule type" value="Genomic_DNA"/>
</dbReference>
<dbReference type="PANTHER" id="PTHR43267">
    <property type="entry name" value="TRNA THREONYLCARBAMOYLADENOSINE DEHYDRATASE"/>
    <property type="match status" value="1"/>
</dbReference>
<dbReference type="InterPro" id="IPR000594">
    <property type="entry name" value="ThiF_NAD_FAD-bd"/>
</dbReference>
<dbReference type="SUPFAM" id="SSF69572">
    <property type="entry name" value="Activating enzymes of the ubiquitin-like proteins"/>
    <property type="match status" value="1"/>
</dbReference>
<dbReference type="Gene3D" id="3.40.50.720">
    <property type="entry name" value="NAD(P)-binding Rossmann-like Domain"/>
    <property type="match status" value="1"/>
</dbReference>
<evidence type="ECO:0000256" key="3">
    <source>
        <dbReference type="ARBA" id="ARBA00022801"/>
    </source>
</evidence>
<dbReference type="InterPro" id="IPR045886">
    <property type="entry name" value="ThiF/MoeB/HesA"/>
</dbReference>
<dbReference type="Gene3D" id="3.40.140.10">
    <property type="entry name" value="Cytidine Deaminase, domain 2"/>
    <property type="match status" value="1"/>
</dbReference>
<evidence type="ECO:0000256" key="4">
    <source>
        <dbReference type="ARBA" id="ARBA00022833"/>
    </source>
</evidence>
<keyword evidence="5" id="KW-0482">Metalloprotease</keyword>
<keyword evidence="3" id="KW-0378">Hydrolase</keyword>
<evidence type="ECO:0000313" key="8">
    <source>
        <dbReference type="EMBL" id="OWK40955.1"/>
    </source>
</evidence>
<keyword evidence="9" id="KW-1185">Reference proteome</keyword>
<reference evidence="9" key="1">
    <citation type="submission" date="2017-06" db="EMBL/GenBank/DDBJ databases">
        <title>Genome analysis of Fimbriiglobus ruber SP5, the first member of the order Planctomycetales with confirmed chitinolytic capability.</title>
        <authorList>
            <person name="Ravin N.V."/>
            <person name="Rakitin A.L."/>
            <person name="Ivanova A.A."/>
            <person name="Beletsky A.V."/>
            <person name="Kulichevskaya I.S."/>
            <person name="Mardanov A.V."/>
            <person name="Dedysh S.N."/>
        </authorList>
    </citation>
    <scope>NUCLEOTIDE SEQUENCE [LARGE SCALE GENOMIC DNA]</scope>
    <source>
        <strain evidence="9">SP5</strain>
    </source>
</reference>
<feature type="domain" description="THIF-type NAD/FAD binding fold" evidence="6">
    <location>
        <begin position="349"/>
        <end position="451"/>
    </location>
</feature>
<dbReference type="GO" id="GO:0016779">
    <property type="term" value="F:nucleotidyltransferase activity"/>
    <property type="evidence" value="ECO:0007669"/>
    <property type="project" value="UniProtKB-KW"/>
</dbReference>
<name>A0A225DX94_9BACT</name>
<dbReference type="GO" id="GO:0061503">
    <property type="term" value="F:tRNA threonylcarbamoyladenosine dehydratase"/>
    <property type="evidence" value="ECO:0007669"/>
    <property type="project" value="TreeGrafter"/>
</dbReference>
<dbReference type="Proteomes" id="UP000214646">
    <property type="component" value="Unassembled WGS sequence"/>
</dbReference>
<comment type="caution">
    <text evidence="8">The sequence shown here is derived from an EMBL/GenBank/DDBJ whole genome shotgun (WGS) entry which is preliminary data.</text>
</comment>
<feature type="domain" description="JAB" evidence="7">
    <location>
        <begin position="631"/>
        <end position="734"/>
    </location>
</feature>
<dbReference type="Pfam" id="PF14464">
    <property type="entry name" value="Prok-JAB"/>
    <property type="match status" value="1"/>
</dbReference>
<evidence type="ECO:0000259" key="7">
    <source>
        <dbReference type="Pfam" id="PF14464"/>
    </source>
</evidence>
<evidence type="ECO:0000313" key="9">
    <source>
        <dbReference type="Proteomes" id="UP000214646"/>
    </source>
</evidence>
<organism evidence="8 9">
    <name type="scientific">Fimbriiglobus ruber</name>
    <dbReference type="NCBI Taxonomy" id="1908690"/>
    <lineage>
        <taxon>Bacteria</taxon>
        <taxon>Pseudomonadati</taxon>
        <taxon>Planctomycetota</taxon>
        <taxon>Planctomycetia</taxon>
        <taxon>Gemmatales</taxon>
        <taxon>Gemmataceae</taxon>
        <taxon>Fimbriiglobus</taxon>
    </lineage>
</organism>
<accession>A0A225DX94</accession>
<dbReference type="GO" id="GO:0006508">
    <property type="term" value="P:proteolysis"/>
    <property type="evidence" value="ECO:0007669"/>
    <property type="project" value="UniProtKB-KW"/>
</dbReference>
<keyword evidence="4" id="KW-0862">Zinc</keyword>
<evidence type="ECO:0000256" key="1">
    <source>
        <dbReference type="ARBA" id="ARBA00022670"/>
    </source>
</evidence>
<keyword evidence="8" id="KW-0808">Transferase</keyword>
<sequence length="772" mass="84401">MAMTGGLKRAVEQLRDVEAAASGLFMVESIKEPSKPGEWLTVVIDLSCAELSRVGGGLPLHSREQIVILIPSNFPFDAPSTFVMHDRFAGFPHVQWKRSLCLYQAPTTEWNPSDGMFGFLDRLYYWLQQGALGQLDPIGAPLHPPVAYLADGPVRTVIPRVDTPPIADVPWFGTAHLRVVSDVRVDLVGWSPFLDSTTPPSVAAVVLLPEPFPYEFPSSVGDLIEALANRGVSRERLFLTLQWAVIHNDKNAPLYVVLGTPMRGTRGGDLRQHLTSWYIDPVFAWGLKVAFDKHDEDEQTRAYGEKIEKILLDWASVAKVAWCATREDRPEIVTRRDRGSPLAWFSGRTVAIWGCGALGGHVAEHLTRAGAKKLILRDNGVVTPGILVRQPFDDADIGRAKAFALRDRLHRIRPDLEVEVHIGCILDEPLGSTDSVSGADLVIDATASTPVMHFLELCRWKVSGSVAPVVSMAIAHNADRGMVTLAHSTHTGGTLDVCRRLKLESCERADLAGFFDEFWPVVPRPFFQPEPGCSDATFNGSSADVGGLAALMLNRAAADLSSSFDHRTATAHFVAQPHTLANGECSSASFAWKADHLSLDIHAGYQIRISPPAWANMRSWIVKSKDTVGPKAETGGLLFGERDDATSVIWVSEVSGPPADSTASAEEFVCGIDGTAELNKEKRERTRGSVQYLGMWHTHPDSYPLPSPIDWHGMQRLVAEAGGASRSLMLIIGCPHGMPMLGTYVFRAQDFHASHGSIIIRPCVIHAASWNE</sequence>
<dbReference type="AlphaFoldDB" id="A0A225DX94"/>
<protein>
    <submittedName>
        <fullName evidence="8">Sulfur carrier protein adenylyltransferase ThiF</fullName>
    </submittedName>
</protein>
<proteinExistence type="predicted"/>
<dbReference type="PANTHER" id="PTHR43267:SF1">
    <property type="entry name" value="TRNA THREONYLCARBAMOYLADENOSINE DEHYDRATASE"/>
    <property type="match status" value="1"/>
</dbReference>
<dbReference type="InterPro" id="IPR016135">
    <property type="entry name" value="UBQ-conjugating_enzyme/RWD"/>
</dbReference>
<dbReference type="Pfam" id="PF14457">
    <property type="entry name" value="Prok-E2_A"/>
    <property type="match status" value="1"/>
</dbReference>
<dbReference type="GO" id="GO:0008641">
    <property type="term" value="F:ubiquitin-like modifier activating enzyme activity"/>
    <property type="evidence" value="ECO:0007669"/>
    <property type="project" value="InterPro"/>
</dbReference>
<dbReference type="SUPFAM" id="SSF54495">
    <property type="entry name" value="UBC-like"/>
    <property type="match status" value="1"/>
</dbReference>
<dbReference type="InterPro" id="IPR028090">
    <property type="entry name" value="JAB_dom_prok"/>
</dbReference>
<dbReference type="GO" id="GO:0061504">
    <property type="term" value="P:cyclic threonylcarbamoyladenosine biosynthetic process"/>
    <property type="evidence" value="ECO:0007669"/>
    <property type="project" value="TreeGrafter"/>
</dbReference>
<dbReference type="OrthoDB" id="517279at2"/>
<dbReference type="InterPro" id="IPR035985">
    <property type="entry name" value="Ubiquitin-activating_enz"/>
</dbReference>
<keyword evidence="8" id="KW-0548">Nucleotidyltransferase</keyword>
<evidence type="ECO:0000259" key="6">
    <source>
        <dbReference type="Pfam" id="PF00899"/>
    </source>
</evidence>
<dbReference type="GO" id="GO:0046872">
    <property type="term" value="F:metal ion binding"/>
    <property type="evidence" value="ECO:0007669"/>
    <property type="project" value="UniProtKB-KW"/>
</dbReference>
<dbReference type="Pfam" id="PF00899">
    <property type="entry name" value="ThiF"/>
    <property type="match status" value="1"/>
</dbReference>
<evidence type="ECO:0000256" key="5">
    <source>
        <dbReference type="ARBA" id="ARBA00023049"/>
    </source>
</evidence>
<dbReference type="InterPro" id="IPR032865">
    <property type="entry name" value="Prok-E2_A"/>
</dbReference>
<dbReference type="RefSeq" id="WP_088255912.1">
    <property type="nucleotide sequence ID" value="NZ_NIDE01000007.1"/>
</dbReference>
<gene>
    <name evidence="8" type="ORF">FRUB_04847</name>
</gene>
<evidence type="ECO:0000256" key="2">
    <source>
        <dbReference type="ARBA" id="ARBA00022723"/>
    </source>
</evidence>
<dbReference type="SUPFAM" id="SSF102712">
    <property type="entry name" value="JAB1/MPN domain"/>
    <property type="match status" value="1"/>
</dbReference>